<accession>A0A9W7FPX8</accession>
<dbReference type="AlphaFoldDB" id="A0A9W7FPX8"/>
<evidence type="ECO:0000256" key="6">
    <source>
        <dbReference type="SAM" id="MobiDB-lite"/>
    </source>
</evidence>
<evidence type="ECO:0000256" key="5">
    <source>
        <dbReference type="ARBA" id="ARBA00023004"/>
    </source>
</evidence>
<gene>
    <name evidence="9" type="ORF">TrVE_jg1103</name>
</gene>
<organism evidence="9 10">
    <name type="scientific">Triparma verrucosa</name>
    <dbReference type="NCBI Taxonomy" id="1606542"/>
    <lineage>
        <taxon>Eukaryota</taxon>
        <taxon>Sar</taxon>
        <taxon>Stramenopiles</taxon>
        <taxon>Ochrophyta</taxon>
        <taxon>Bolidophyceae</taxon>
        <taxon>Parmales</taxon>
        <taxon>Triparmaceae</taxon>
        <taxon>Triparma</taxon>
    </lineage>
</organism>
<keyword evidence="10" id="KW-1185">Reference proteome</keyword>
<evidence type="ECO:0000256" key="1">
    <source>
        <dbReference type="ARBA" id="ARBA00001961"/>
    </source>
</evidence>
<dbReference type="PANTHER" id="PTHR10869">
    <property type="entry name" value="PROLYL 4-HYDROXYLASE ALPHA SUBUNIT"/>
    <property type="match status" value="1"/>
</dbReference>
<reference evidence="10" key="1">
    <citation type="journal article" date="2023" name="Commun. Biol.">
        <title>Genome analysis of Parmales, the sister group of diatoms, reveals the evolutionary specialization of diatoms from phago-mixotrophs to photoautotrophs.</title>
        <authorList>
            <person name="Ban H."/>
            <person name="Sato S."/>
            <person name="Yoshikawa S."/>
            <person name="Yamada K."/>
            <person name="Nakamura Y."/>
            <person name="Ichinomiya M."/>
            <person name="Sato N."/>
            <person name="Blanc-Mathieu R."/>
            <person name="Endo H."/>
            <person name="Kuwata A."/>
            <person name="Ogata H."/>
        </authorList>
    </citation>
    <scope>NUCLEOTIDE SEQUENCE [LARGE SCALE GENOMIC DNA]</scope>
    <source>
        <strain evidence="10">NIES 3699</strain>
    </source>
</reference>
<feature type="signal peptide" evidence="7">
    <location>
        <begin position="1"/>
        <end position="19"/>
    </location>
</feature>
<evidence type="ECO:0000259" key="8">
    <source>
        <dbReference type="PROSITE" id="PS51471"/>
    </source>
</evidence>
<dbReference type="GO" id="GO:0005783">
    <property type="term" value="C:endoplasmic reticulum"/>
    <property type="evidence" value="ECO:0007669"/>
    <property type="project" value="TreeGrafter"/>
</dbReference>
<keyword evidence="2" id="KW-0479">Metal-binding</keyword>
<sequence>MVAIAWFVILLATNNLGYSLTSLHAKSPKKRSKGTPATSGGFGGRHIQKPAVNDALEEEDADKLDKWGLPAVPTHESIFPPSLREIKPIDRHLFPIDLTNAKFGMPASPELLRQYVTTPHLSTFVPTTDCFFLNLEPAVLYFPSFLDSSTCRAYIQQITSKSLSTKSPTFSDNPSIVRTSRTFYTENENVEELHSKAVSVLCSSSSQASRFEDIQMLRYGPGGEFTYHIDNVPSPSTSNGGDRTSTLLVYLNDVAEGGRTIFRDLDLKVPPREGSAVLFFNKVEDGVDDRVVHRGEPVGKGAEKFCCQIWNHERPYESQL</sequence>
<feature type="region of interest" description="Disordered" evidence="6">
    <location>
        <begin position="25"/>
        <end position="49"/>
    </location>
</feature>
<feature type="chain" id="PRO_5040832552" description="Fe2OG dioxygenase domain-containing protein" evidence="7">
    <location>
        <begin position="20"/>
        <end position="320"/>
    </location>
</feature>
<proteinExistence type="predicted"/>
<dbReference type="PANTHER" id="PTHR10869:SF229">
    <property type="entry name" value="PROLYL 4-HYDROXYLASE ALPHA SUBUNIT DOMAIN-CONTAINING PROTEIN"/>
    <property type="match status" value="1"/>
</dbReference>
<dbReference type="Pfam" id="PF13640">
    <property type="entry name" value="2OG-FeII_Oxy_3"/>
    <property type="match status" value="1"/>
</dbReference>
<evidence type="ECO:0000256" key="2">
    <source>
        <dbReference type="ARBA" id="ARBA00022723"/>
    </source>
</evidence>
<keyword evidence="3" id="KW-0223">Dioxygenase</keyword>
<evidence type="ECO:0000313" key="9">
    <source>
        <dbReference type="EMBL" id="GMI16064.1"/>
    </source>
</evidence>
<dbReference type="InterPro" id="IPR005123">
    <property type="entry name" value="Oxoglu/Fe-dep_dioxygenase_dom"/>
</dbReference>
<comment type="cofactor">
    <cofactor evidence="1">
        <name>L-ascorbate</name>
        <dbReference type="ChEBI" id="CHEBI:38290"/>
    </cofactor>
</comment>
<keyword evidence="7" id="KW-0732">Signal</keyword>
<keyword evidence="5" id="KW-0408">Iron</keyword>
<evidence type="ECO:0000256" key="3">
    <source>
        <dbReference type="ARBA" id="ARBA00022964"/>
    </source>
</evidence>
<comment type="caution">
    <text evidence="9">The sequence shown here is derived from an EMBL/GenBank/DDBJ whole genome shotgun (WGS) entry which is preliminary data.</text>
</comment>
<name>A0A9W7FPX8_9STRA</name>
<protein>
    <recommendedName>
        <fullName evidence="8">Fe2OG dioxygenase domain-containing protein</fullName>
    </recommendedName>
</protein>
<dbReference type="InterPro" id="IPR044862">
    <property type="entry name" value="Pro_4_hyd_alph_FE2OG_OXY"/>
</dbReference>
<dbReference type="Gene3D" id="2.60.120.620">
    <property type="entry name" value="q2cbj1_9rhob like domain"/>
    <property type="match status" value="1"/>
</dbReference>
<dbReference type="GO" id="GO:0031418">
    <property type="term" value="F:L-ascorbic acid binding"/>
    <property type="evidence" value="ECO:0007669"/>
    <property type="project" value="InterPro"/>
</dbReference>
<dbReference type="GO" id="GO:0004656">
    <property type="term" value="F:procollagen-proline 4-dioxygenase activity"/>
    <property type="evidence" value="ECO:0007669"/>
    <property type="project" value="TreeGrafter"/>
</dbReference>
<evidence type="ECO:0000256" key="7">
    <source>
        <dbReference type="SAM" id="SignalP"/>
    </source>
</evidence>
<dbReference type="SMART" id="SM00702">
    <property type="entry name" value="P4Hc"/>
    <property type="match status" value="1"/>
</dbReference>
<dbReference type="GO" id="GO:0005506">
    <property type="term" value="F:iron ion binding"/>
    <property type="evidence" value="ECO:0007669"/>
    <property type="project" value="InterPro"/>
</dbReference>
<evidence type="ECO:0000256" key="4">
    <source>
        <dbReference type="ARBA" id="ARBA00023002"/>
    </source>
</evidence>
<dbReference type="Proteomes" id="UP001165160">
    <property type="component" value="Unassembled WGS sequence"/>
</dbReference>
<evidence type="ECO:0000313" key="10">
    <source>
        <dbReference type="Proteomes" id="UP001165160"/>
    </source>
</evidence>
<dbReference type="EMBL" id="BRXX01000543">
    <property type="protein sequence ID" value="GMI16064.1"/>
    <property type="molecule type" value="Genomic_DNA"/>
</dbReference>
<dbReference type="InterPro" id="IPR006620">
    <property type="entry name" value="Pro_4_hyd_alph"/>
</dbReference>
<keyword evidence="4" id="KW-0560">Oxidoreductase</keyword>
<dbReference type="InterPro" id="IPR045054">
    <property type="entry name" value="P4HA-like"/>
</dbReference>
<feature type="domain" description="Fe2OG dioxygenase" evidence="8">
    <location>
        <begin position="210"/>
        <end position="313"/>
    </location>
</feature>
<dbReference type="PROSITE" id="PS51471">
    <property type="entry name" value="FE2OG_OXY"/>
    <property type="match status" value="1"/>
</dbReference>